<dbReference type="PANTHER" id="PTHR37210:SF2">
    <property type="entry name" value="PROTEIN CHLOROPLAST VESICULATION"/>
    <property type="match status" value="1"/>
</dbReference>
<accession>A0AAW2BCB4</accession>
<organism evidence="1 2">
    <name type="scientific">Lithocarpus litseifolius</name>
    <dbReference type="NCBI Taxonomy" id="425828"/>
    <lineage>
        <taxon>Eukaryota</taxon>
        <taxon>Viridiplantae</taxon>
        <taxon>Streptophyta</taxon>
        <taxon>Embryophyta</taxon>
        <taxon>Tracheophyta</taxon>
        <taxon>Spermatophyta</taxon>
        <taxon>Magnoliopsida</taxon>
        <taxon>eudicotyledons</taxon>
        <taxon>Gunneridae</taxon>
        <taxon>Pentapetalae</taxon>
        <taxon>rosids</taxon>
        <taxon>fabids</taxon>
        <taxon>Fagales</taxon>
        <taxon>Fagaceae</taxon>
        <taxon>Lithocarpus</taxon>
    </lineage>
</organism>
<comment type="caution">
    <text evidence="1">The sequence shown here is derived from an EMBL/GenBank/DDBJ whole genome shotgun (WGS) entry which is preliminary data.</text>
</comment>
<proteinExistence type="predicted"/>
<gene>
    <name evidence="1" type="ORF">SO802_033141</name>
</gene>
<evidence type="ECO:0000313" key="1">
    <source>
        <dbReference type="EMBL" id="KAK9983616.1"/>
    </source>
</evidence>
<keyword evidence="2" id="KW-1185">Reference proteome</keyword>
<dbReference type="AlphaFoldDB" id="A0AAW2BCB4"/>
<sequence length="153" mass="16964">MALTTSCCFKISRPTPAAASNSSLSPKTPQVITWNSKNEGSWRNRCVLGMACMIIGLEMSNLVIGGESRAIAENMSMSMVLKSSEKVVKWSDKRTCPAWRLNSLETIVPENLPRPSAHRRWETVGYSKKAKEVVKLIWGRLAHDDVSPTQEAT</sequence>
<dbReference type="PANTHER" id="PTHR37210">
    <property type="entry name" value="EXPRESSED PROTEIN"/>
    <property type="match status" value="1"/>
</dbReference>
<dbReference type="Proteomes" id="UP001459277">
    <property type="component" value="Unassembled WGS sequence"/>
</dbReference>
<dbReference type="InterPro" id="IPR053350">
    <property type="entry name" value="CV_Inducer"/>
</dbReference>
<evidence type="ECO:0000313" key="2">
    <source>
        <dbReference type="Proteomes" id="UP001459277"/>
    </source>
</evidence>
<protein>
    <submittedName>
        <fullName evidence="1">Uncharacterized protein</fullName>
    </submittedName>
</protein>
<name>A0AAW2BCB4_9ROSI</name>
<reference evidence="1 2" key="1">
    <citation type="submission" date="2024-01" db="EMBL/GenBank/DDBJ databases">
        <title>A telomere-to-telomere, gap-free genome of sweet tea (Lithocarpus litseifolius).</title>
        <authorList>
            <person name="Zhou J."/>
        </authorList>
    </citation>
    <scope>NUCLEOTIDE SEQUENCE [LARGE SCALE GENOMIC DNA]</scope>
    <source>
        <strain evidence="1">Zhou-2022a</strain>
        <tissue evidence="1">Leaf</tissue>
    </source>
</reference>
<dbReference type="EMBL" id="JAZDWU010000012">
    <property type="protein sequence ID" value="KAK9983616.1"/>
    <property type="molecule type" value="Genomic_DNA"/>
</dbReference>